<feature type="transmembrane region" description="Helical" evidence="1">
    <location>
        <begin position="57"/>
        <end position="79"/>
    </location>
</feature>
<gene>
    <name evidence="2" type="ORF">KHA91_19590</name>
</gene>
<feature type="transmembrane region" description="Helical" evidence="1">
    <location>
        <begin position="20"/>
        <end position="45"/>
    </location>
</feature>
<feature type="transmembrane region" description="Helical" evidence="1">
    <location>
        <begin position="91"/>
        <end position="112"/>
    </location>
</feature>
<keyword evidence="1" id="KW-1133">Transmembrane helix</keyword>
<reference evidence="2 3" key="1">
    <citation type="submission" date="2021-05" db="EMBL/GenBank/DDBJ databases">
        <title>Novel Bacillus species.</title>
        <authorList>
            <person name="Liu G."/>
        </authorList>
    </citation>
    <scope>NUCLEOTIDE SEQUENCE [LARGE SCALE GENOMIC DNA]</scope>
    <source>
        <strain evidence="2 3">FJAT-49682</strain>
    </source>
</reference>
<feature type="transmembrane region" description="Helical" evidence="1">
    <location>
        <begin position="118"/>
        <end position="140"/>
    </location>
</feature>
<keyword evidence="3" id="KW-1185">Reference proteome</keyword>
<organism evidence="2 3">
    <name type="scientific">Lederbergia citrea</name>
    <dbReference type="NCBI Taxonomy" id="2833581"/>
    <lineage>
        <taxon>Bacteria</taxon>
        <taxon>Bacillati</taxon>
        <taxon>Bacillota</taxon>
        <taxon>Bacilli</taxon>
        <taxon>Bacillales</taxon>
        <taxon>Bacillaceae</taxon>
        <taxon>Lederbergia</taxon>
    </lineage>
</organism>
<dbReference type="Proteomes" id="UP000676456">
    <property type="component" value="Unassembled WGS sequence"/>
</dbReference>
<protein>
    <recommendedName>
        <fullName evidence="4">Glycerophosphoryl diester phosphodiesterase membrane domain-containing protein</fullName>
    </recommendedName>
</protein>
<evidence type="ECO:0000256" key="1">
    <source>
        <dbReference type="SAM" id="Phobius"/>
    </source>
</evidence>
<dbReference type="RefSeq" id="WP_213099955.1">
    <property type="nucleotide sequence ID" value="NZ_JAGYPK010000005.1"/>
</dbReference>
<feature type="transmembrane region" description="Helical" evidence="1">
    <location>
        <begin position="161"/>
        <end position="187"/>
    </location>
</feature>
<keyword evidence="1" id="KW-0472">Membrane</keyword>
<feature type="transmembrane region" description="Helical" evidence="1">
    <location>
        <begin position="193"/>
        <end position="220"/>
    </location>
</feature>
<dbReference type="AlphaFoldDB" id="A0A942UY42"/>
<accession>A0A942UY42</accession>
<dbReference type="EMBL" id="JAGYPN010000005">
    <property type="protein sequence ID" value="MBS4224904.1"/>
    <property type="molecule type" value="Genomic_DNA"/>
</dbReference>
<evidence type="ECO:0008006" key="4">
    <source>
        <dbReference type="Google" id="ProtNLM"/>
    </source>
</evidence>
<sequence length="238" mass="27069">MDKPVSFAFSLFAGKYEKFLIIVFLVQIPFLLIHSFITNYIYAITPTFGSLFSIADIYYAFITLLLLLFVLIPFVKFTINEYQGNENSLKTAFYSFAVQGFNIFVFSVLLALAAVIGFMFFFIPGLIILAAFISAPIIALNDEKSVWKSVRESLQIFKKHFLGLIFCILLFSLLELGIGVFLNFIILSITPSYAAIMITQIFLNTIFFPIFIVVLTSLTIKWRENLSSLRLDKNKAFA</sequence>
<evidence type="ECO:0000313" key="3">
    <source>
        <dbReference type="Proteomes" id="UP000676456"/>
    </source>
</evidence>
<proteinExistence type="predicted"/>
<keyword evidence="1" id="KW-0812">Transmembrane</keyword>
<name>A0A942UY42_9BACI</name>
<comment type="caution">
    <text evidence="2">The sequence shown here is derived from an EMBL/GenBank/DDBJ whole genome shotgun (WGS) entry which is preliminary data.</text>
</comment>
<evidence type="ECO:0000313" key="2">
    <source>
        <dbReference type="EMBL" id="MBS4224904.1"/>
    </source>
</evidence>